<dbReference type="FunFam" id="3.40.50.720:FF:000084">
    <property type="entry name" value="Short-chain dehydrogenase reductase"/>
    <property type="match status" value="1"/>
</dbReference>
<accession>A0A2S5TCS3</accession>
<dbReference type="PRINTS" id="PR00081">
    <property type="entry name" value="GDHRDH"/>
</dbReference>
<protein>
    <submittedName>
        <fullName evidence="4">2-deoxy-D-gluconate 3-dehydrogenase</fullName>
    </submittedName>
</protein>
<dbReference type="GO" id="GO:0016616">
    <property type="term" value="F:oxidoreductase activity, acting on the CH-OH group of donors, NAD or NADP as acceptor"/>
    <property type="evidence" value="ECO:0007669"/>
    <property type="project" value="UniProtKB-ARBA"/>
</dbReference>
<dbReference type="OrthoDB" id="9806974at2"/>
<keyword evidence="2" id="KW-0560">Oxidoreductase</keyword>
<dbReference type="Gene3D" id="3.40.50.720">
    <property type="entry name" value="NAD(P)-binding Rossmann-like Domain"/>
    <property type="match status" value="1"/>
</dbReference>
<evidence type="ECO:0000259" key="3">
    <source>
        <dbReference type="SMART" id="SM00822"/>
    </source>
</evidence>
<dbReference type="InterPro" id="IPR057326">
    <property type="entry name" value="KR_dom"/>
</dbReference>
<dbReference type="SMART" id="SM00822">
    <property type="entry name" value="PKS_KR"/>
    <property type="match status" value="1"/>
</dbReference>
<dbReference type="SUPFAM" id="SSF51735">
    <property type="entry name" value="NAD(P)-binding Rossmann-fold domains"/>
    <property type="match status" value="1"/>
</dbReference>
<dbReference type="AlphaFoldDB" id="A0A2S5TCS3"/>
<dbReference type="Pfam" id="PF13561">
    <property type="entry name" value="adh_short_C2"/>
    <property type="match status" value="1"/>
</dbReference>
<dbReference type="PANTHER" id="PTHR42760">
    <property type="entry name" value="SHORT-CHAIN DEHYDROGENASES/REDUCTASES FAMILY MEMBER"/>
    <property type="match status" value="1"/>
</dbReference>
<comment type="similarity">
    <text evidence="1">Belongs to the short-chain dehydrogenases/reductases (SDR) family.</text>
</comment>
<dbReference type="InterPro" id="IPR036291">
    <property type="entry name" value="NAD(P)-bd_dom_sf"/>
</dbReference>
<evidence type="ECO:0000256" key="1">
    <source>
        <dbReference type="ARBA" id="ARBA00006484"/>
    </source>
</evidence>
<evidence type="ECO:0000313" key="5">
    <source>
        <dbReference type="Proteomes" id="UP000238220"/>
    </source>
</evidence>
<proteinExistence type="inferred from homology"/>
<reference evidence="4 5" key="1">
    <citation type="submission" date="2018-02" db="EMBL/GenBank/DDBJ databases">
        <title>Genome sequencing of Solimonas sp. HR-BB.</title>
        <authorList>
            <person name="Lee Y."/>
            <person name="Jeon C.O."/>
        </authorList>
    </citation>
    <scope>NUCLEOTIDE SEQUENCE [LARGE SCALE GENOMIC DNA]</scope>
    <source>
        <strain evidence="4 5">HR-BB</strain>
    </source>
</reference>
<evidence type="ECO:0000313" key="4">
    <source>
        <dbReference type="EMBL" id="PPE72667.1"/>
    </source>
</evidence>
<dbReference type="RefSeq" id="WP_104231477.1">
    <property type="nucleotide sequence ID" value="NZ_PSNW01000010.1"/>
</dbReference>
<comment type="caution">
    <text evidence="4">The sequence shown here is derived from an EMBL/GenBank/DDBJ whole genome shotgun (WGS) entry which is preliminary data.</text>
</comment>
<name>A0A2S5TCS3_9GAMM</name>
<dbReference type="CDD" id="cd05233">
    <property type="entry name" value="SDR_c"/>
    <property type="match status" value="1"/>
</dbReference>
<evidence type="ECO:0000256" key="2">
    <source>
        <dbReference type="ARBA" id="ARBA00023002"/>
    </source>
</evidence>
<dbReference type="EMBL" id="PSNW01000010">
    <property type="protein sequence ID" value="PPE72667.1"/>
    <property type="molecule type" value="Genomic_DNA"/>
</dbReference>
<dbReference type="PANTHER" id="PTHR42760:SF133">
    <property type="entry name" value="3-OXOACYL-[ACYL-CARRIER-PROTEIN] REDUCTASE"/>
    <property type="match status" value="1"/>
</dbReference>
<feature type="domain" description="Ketoreductase" evidence="3">
    <location>
        <begin position="11"/>
        <end position="200"/>
    </location>
</feature>
<organism evidence="4 5">
    <name type="scientific">Solimonas fluminis</name>
    <dbReference type="NCBI Taxonomy" id="2086571"/>
    <lineage>
        <taxon>Bacteria</taxon>
        <taxon>Pseudomonadati</taxon>
        <taxon>Pseudomonadota</taxon>
        <taxon>Gammaproteobacteria</taxon>
        <taxon>Nevskiales</taxon>
        <taxon>Nevskiaceae</taxon>
        <taxon>Solimonas</taxon>
    </lineage>
</organism>
<gene>
    <name evidence="4" type="ORF">C3942_16570</name>
</gene>
<dbReference type="InterPro" id="IPR002347">
    <property type="entry name" value="SDR_fam"/>
</dbReference>
<dbReference type="Proteomes" id="UP000238220">
    <property type="component" value="Unassembled WGS sequence"/>
</dbReference>
<sequence>MTYAPFDLSGRVVLVTGGNAGIGLGIAEGLAQAGADVCIWGTREARNAEALERLRAHGRRAAALRCDVSSKAEVDRSFAATLEQFGRVDGCFANAGVMSVQKPFHEMSEADLDRTFGVNLKGALFTLQCAAQHMKQRAEAGDAFGRLVATSSLSAVSGLARGEDYAATKGALLSTMRGLCVEYARYGVTANSIVPGWIETAMTGPLLESAKFVSAVTARIPQRRFGKPEDFAGIAVYLMSKASAHHTGDCFTIDGGYHNF</sequence>
<keyword evidence="5" id="KW-1185">Reference proteome</keyword>